<feature type="binding site" evidence="2">
    <location>
        <position position="62"/>
    </location>
    <ligand>
        <name>substrate</name>
    </ligand>
</feature>
<dbReference type="SUPFAM" id="SSF64005">
    <property type="entry name" value="Undecaprenyl diphosphate synthase"/>
    <property type="match status" value="1"/>
</dbReference>
<comment type="similarity">
    <text evidence="2">Belongs to the UPP synthase family.</text>
</comment>
<gene>
    <name evidence="3" type="primary">uppS</name>
    <name evidence="3" type="ORF">SALLE_v1c06000</name>
</gene>
<dbReference type="PROSITE" id="PS01066">
    <property type="entry name" value="UPP_SYNTHASE"/>
    <property type="match status" value="1"/>
</dbReference>
<dbReference type="EMBL" id="CP031376">
    <property type="protein sequence ID" value="AXK51272.1"/>
    <property type="molecule type" value="Genomic_DNA"/>
</dbReference>
<feature type="binding site" evidence="2">
    <location>
        <position position="13"/>
    </location>
    <ligand>
        <name>Mg(2+)</name>
        <dbReference type="ChEBI" id="CHEBI:18420"/>
    </ligand>
</feature>
<dbReference type="InterPro" id="IPR001441">
    <property type="entry name" value="UPP_synth-like"/>
</dbReference>
<dbReference type="GO" id="GO:0016094">
    <property type="term" value="P:polyprenol biosynthetic process"/>
    <property type="evidence" value="ECO:0007669"/>
    <property type="project" value="TreeGrafter"/>
</dbReference>
<proteinExistence type="inferred from homology"/>
<dbReference type="OrthoDB" id="4191603at2"/>
<accession>A0A345Z3U3</accession>
<dbReference type="EC" id="2.5.1.-" evidence="2"/>
<feature type="binding site" evidence="2">
    <location>
        <position position="201"/>
    </location>
    <ligand>
        <name>Mg(2+)</name>
        <dbReference type="ChEBI" id="CHEBI:18420"/>
    </ligand>
</feature>
<reference evidence="3 4" key="1">
    <citation type="submission" date="2018-07" db="EMBL/GenBank/DDBJ databases">
        <title>Complete genome sequence of Spiroplasma alleghenense PLHS-1 (ATCC 51752).</title>
        <authorList>
            <person name="Chou L."/>
            <person name="Lee T.-Y."/>
            <person name="Tsai Y.-M."/>
            <person name="Kuo C.-H."/>
        </authorList>
    </citation>
    <scope>NUCLEOTIDE SEQUENCE [LARGE SCALE GENOMIC DNA]</scope>
    <source>
        <strain evidence="3 4">PLHS-1</strain>
    </source>
</reference>
<dbReference type="KEGG" id="salx:SALLE_v1c06000"/>
<dbReference type="Pfam" id="PF01255">
    <property type="entry name" value="Prenyltransf"/>
    <property type="match status" value="1"/>
</dbReference>
<dbReference type="RefSeq" id="WP_115558178.1">
    <property type="nucleotide sequence ID" value="NZ_CP031376.1"/>
</dbReference>
<feature type="active site" evidence="2">
    <location>
        <position position="13"/>
    </location>
</feature>
<feature type="binding site" evidence="2">
    <location>
        <position position="182"/>
    </location>
    <ligand>
        <name>substrate</name>
    </ligand>
</feature>
<organism evidence="3 4">
    <name type="scientific">Spiroplasma alleghenense</name>
    <dbReference type="NCBI Taxonomy" id="216931"/>
    <lineage>
        <taxon>Bacteria</taxon>
        <taxon>Bacillati</taxon>
        <taxon>Mycoplasmatota</taxon>
        <taxon>Mollicutes</taxon>
        <taxon>Entomoplasmatales</taxon>
        <taxon>Spiroplasmataceae</taxon>
        <taxon>Spiroplasma</taxon>
    </lineage>
</organism>
<feature type="binding site" evidence="2">
    <location>
        <position position="30"/>
    </location>
    <ligand>
        <name>substrate</name>
    </ligand>
</feature>
<comment type="function">
    <text evidence="2">Catalyzes the condensation of isopentenyl diphosphate (IPP) with allylic pyrophosphates generating different type of terpenoids.</text>
</comment>
<evidence type="ECO:0000313" key="3">
    <source>
        <dbReference type="EMBL" id="AXK51272.1"/>
    </source>
</evidence>
<keyword evidence="2" id="KW-0460">Magnesium</keyword>
<dbReference type="HAMAP" id="MF_01139">
    <property type="entry name" value="ISPT"/>
    <property type="match status" value="1"/>
</dbReference>
<dbReference type="Gene3D" id="3.40.1180.10">
    <property type="entry name" value="Decaprenyl diphosphate synthase-like"/>
    <property type="match status" value="1"/>
</dbReference>
<dbReference type="CDD" id="cd00475">
    <property type="entry name" value="Cis_IPPS"/>
    <property type="match status" value="1"/>
</dbReference>
<dbReference type="InterPro" id="IPR018520">
    <property type="entry name" value="UPP_synth-like_CS"/>
</dbReference>
<feature type="binding site" evidence="2">
    <location>
        <begin position="14"/>
        <end position="17"/>
    </location>
    <ligand>
        <name>substrate</name>
    </ligand>
</feature>
<evidence type="ECO:0000256" key="2">
    <source>
        <dbReference type="HAMAP-Rule" id="MF_01139"/>
    </source>
</evidence>
<keyword evidence="2" id="KW-0479">Metal-binding</keyword>
<dbReference type="Proteomes" id="UP000254792">
    <property type="component" value="Chromosome"/>
</dbReference>
<keyword evidence="4" id="KW-1185">Reference proteome</keyword>
<dbReference type="GO" id="GO:0000287">
    <property type="term" value="F:magnesium ion binding"/>
    <property type="evidence" value="ECO:0007669"/>
    <property type="project" value="UniProtKB-UniRule"/>
</dbReference>
<dbReference type="GO" id="GO:0005829">
    <property type="term" value="C:cytosol"/>
    <property type="evidence" value="ECO:0007669"/>
    <property type="project" value="TreeGrafter"/>
</dbReference>
<comment type="cofactor">
    <cofactor evidence="2">
        <name>Mg(2+)</name>
        <dbReference type="ChEBI" id="CHEBI:18420"/>
    </cofactor>
    <text evidence="2">Binds 2 magnesium ions per subunit.</text>
</comment>
<feature type="binding site" evidence="2">
    <location>
        <position position="26"/>
    </location>
    <ligand>
        <name>substrate</name>
    </ligand>
</feature>
<keyword evidence="1 2" id="KW-0808">Transferase</keyword>
<dbReference type="AlphaFoldDB" id="A0A345Z3U3"/>
<name>A0A345Z3U3_9MOLU</name>
<dbReference type="InterPro" id="IPR036424">
    <property type="entry name" value="UPP_synth-like_sf"/>
</dbReference>
<evidence type="ECO:0000256" key="1">
    <source>
        <dbReference type="ARBA" id="ARBA00022679"/>
    </source>
</evidence>
<feature type="binding site" evidence="2">
    <location>
        <begin position="58"/>
        <end position="60"/>
    </location>
    <ligand>
        <name>substrate</name>
    </ligand>
</feature>
<feature type="binding site" evidence="2">
    <location>
        <position position="64"/>
    </location>
    <ligand>
        <name>substrate</name>
    </ligand>
</feature>
<feature type="binding site" evidence="2">
    <location>
        <position position="18"/>
    </location>
    <ligand>
        <name>substrate</name>
    </ligand>
</feature>
<feature type="binding site" evidence="2">
    <location>
        <begin position="188"/>
        <end position="190"/>
    </location>
    <ligand>
        <name>substrate</name>
    </ligand>
</feature>
<dbReference type="PANTHER" id="PTHR10291">
    <property type="entry name" value="DEHYDRODOLICHYL DIPHOSPHATE SYNTHASE FAMILY MEMBER"/>
    <property type="match status" value="1"/>
</dbReference>
<feature type="active site" description="Proton acceptor" evidence="2">
    <location>
        <position position="61"/>
    </location>
</feature>
<sequence length="239" mass="27937">MKKPLEHLAIILDGNGRWAKKFNQPRTYGHQKGMEKIQDFCLFAQEENIKFLTVFAFSTENWNRPKDEVDFLMKVPSQIFGENKINFFMDNDIKVGWIGRQDKIPKETFEAIIEAKNKTRNNQGLHLTIAFDYGSWEEINTCFKNIISSNPKISENLELVTTDLIKANLYTNNLPDVDLVIRTGGETRLSNFMMLQCSYAEIYFNSKMWPDFSQKDLKKAISYYNKTNRRFGGLENEEQ</sequence>
<dbReference type="PANTHER" id="PTHR10291:SF0">
    <property type="entry name" value="DEHYDRODOLICHYL DIPHOSPHATE SYNTHASE 2"/>
    <property type="match status" value="1"/>
</dbReference>
<protein>
    <recommendedName>
        <fullName evidence="2">Isoprenyl transferase</fullName>
        <ecNumber evidence="2">2.5.1.-</ecNumber>
    </recommendedName>
</protein>
<dbReference type="GO" id="GO:0008834">
    <property type="term" value="F:ditrans,polycis-undecaprenyl-diphosphate synthase [(2E,6E)-farnesyl-diphosphate specific] activity"/>
    <property type="evidence" value="ECO:0007669"/>
    <property type="project" value="TreeGrafter"/>
</dbReference>
<comment type="subunit">
    <text evidence="2">Homodimer.</text>
</comment>
<dbReference type="NCBIfam" id="TIGR00055">
    <property type="entry name" value="uppS"/>
    <property type="match status" value="1"/>
</dbReference>
<evidence type="ECO:0000313" key="4">
    <source>
        <dbReference type="Proteomes" id="UP000254792"/>
    </source>
</evidence>